<evidence type="ECO:0000256" key="5">
    <source>
        <dbReference type="ARBA" id="ARBA00023242"/>
    </source>
</evidence>
<dbReference type="OrthoDB" id="3862662at2759"/>
<feature type="region of interest" description="Disordered" evidence="6">
    <location>
        <begin position="606"/>
        <end position="657"/>
    </location>
</feature>
<organism evidence="8 9">
    <name type="scientific">Penicillium rubens (strain ATCC 28089 / DSM 1075 / NRRL 1951 / Wisconsin 54-1255)</name>
    <name type="common">Penicillium chrysogenum</name>
    <dbReference type="NCBI Taxonomy" id="500485"/>
    <lineage>
        <taxon>Eukaryota</taxon>
        <taxon>Fungi</taxon>
        <taxon>Dikarya</taxon>
        <taxon>Ascomycota</taxon>
        <taxon>Pezizomycotina</taxon>
        <taxon>Eurotiomycetes</taxon>
        <taxon>Eurotiomycetidae</taxon>
        <taxon>Eurotiales</taxon>
        <taxon>Aspergillaceae</taxon>
        <taxon>Penicillium</taxon>
        <taxon>Penicillium chrysogenum species complex</taxon>
    </lineage>
</organism>
<evidence type="ECO:0000256" key="6">
    <source>
        <dbReference type="SAM" id="MobiDB-lite"/>
    </source>
</evidence>
<dbReference type="InterPro" id="IPR050815">
    <property type="entry name" value="TF_fung"/>
</dbReference>
<dbReference type="GO" id="GO:0006351">
    <property type="term" value="P:DNA-templated transcription"/>
    <property type="evidence" value="ECO:0007669"/>
    <property type="project" value="InterPro"/>
</dbReference>
<keyword evidence="3" id="KW-0805">Transcription regulation</keyword>
<dbReference type="eggNOG" id="ENOG502SR1H">
    <property type="taxonomic scope" value="Eukaryota"/>
</dbReference>
<keyword evidence="5" id="KW-0539">Nucleus</keyword>
<dbReference type="OMA" id="DEERCWK"/>
<gene>
    <name evidence="8" type="ORF">Pc13g03520</name>
    <name evidence="8" type="ORF">PCH_Pc13g03520</name>
</gene>
<dbReference type="AlphaFoldDB" id="B6H1Y8"/>
<evidence type="ECO:0000313" key="9">
    <source>
        <dbReference type="Proteomes" id="UP000000724"/>
    </source>
</evidence>
<dbReference type="CDD" id="cd12148">
    <property type="entry name" value="fungal_TF_MHR"/>
    <property type="match status" value="1"/>
</dbReference>
<name>B6H1Y8_PENRW</name>
<keyword evidence="2" id="KW-0479">Metal-binding</keyword>
<evidence type="ECO:0000256" key="1">
    <source>
        <dbReference type="ARBA" id="ARBA00004123"/>
    </source>
</evidence>
<feature type="domain" description="Xylanolytic transcriptional activator regulatory" evidence="7">
    <location>
        <begin position="154"/>
        <end position="378"/>
    </location>
</feature>
<accession>B6H1Y8</accession>
<dbReference type="GO" id="GO:0008270">
    <property type="term" value="F:zinc ion binding"/>
    <property type="evidence" value="ECO:0007669"/>
    <property type="project" value="InterPro"/>
</dbReference>
<evidence type="ECO:0000313" key="8">
    <source>
        <dbReference type="EMBL" id="CAP91421.1"/>
    </source>
</evidence>
<keyword evidence="9" id="KW-1185">Reference proteome</keyword>
<evidence type="ECO:0000256" key="3">
    <source>
        <dbReference type="ARBA" id="ARBA00023015"/>
    </source>
</evidence>
<feature type="compositionally biased region" description="Polar residues" evidence="6">
    <location>
        <begin position="44"/>
        <end position="53"/>
    </location>
</feature>
<dbReference type="PANTHER" id="PTHR47338:SF10">
    <property type="entry name" value="TRANSCRIPTION FACTOR DOMAIN-CONTAINING PROTEIN-RELATED"/>
    <property type="match status" value="1"/>
</dbReference>
<protein>
    <submittedName>
        <fullName evidence="8">Pc13g03520 protein</fullName>
    </submittedName>
</protein>
<evidence type="ECO:0000256" key="2">
    <source>
        <dbReference type="ARBA" id="ARBA00022723"/>
    </source>
</evidence>
<dbReference type="VEuPathDB" id="FungiDB:PCH_Pc13g03520"/>
<reference evidence="8 9" key="1">
    <citation type="journal article" date="2008" name="Nat. Biotechnol.">
        <title>Genome sequencing and analysis of the filamentous fungus Penicillium chrysogenum.</title>
        <authorList>
            <person name="van den Berg M.A."/>
            <person name="Albang R."/>
            <person name="Albermann K."/>
            <person name="Badger J.H."/>
            <person name="Daran J.-M."/>
            <person name="Driessen A.J.M."/>
            <person name="Garcia-Estrada C."/>
            <person name="Fedorova N.D."/>
            <person name="Harris D.M."/>
            <person name="Heijne W.H.M."/>
            <person name="Joardar V.S."/>
            <person name="Kiel J.A.K.W."/>
            <person name="Kovalchuk A."/>
            <person name="Martin J.F."/>
            <person name="Nierman W.C."/>
            <person name="Nijland J.G."/>
            <person name="Pronk J.T."/>
            <person name="Roubos J.A."/>
            <person name="van der Klei I.J."/>
            <person name="van Peij N.N.M.E."/>
            <person name="Veenhuis M."/>
            <person name="von Doehren H."/>
            <person name="Wagner C."/>
            <person name="Wortman J.R."/>
            <person name="Bovenberg R.A.L."/>
        </authorList>
    </citation>
    <scope>NUCLEOTIDE SEQUENCE [LARGE SCALE GENOMIC DNA]</scope>
    <source>
        <strain evidence="9">ATCC 28089 / DSM 1075 / NRRL 1951 / Wisconsin 54-1255</strain>
    </source>
</reference>
<dbReference type="EMBL" id="AM920428">
    <property type="protein sequence ID" value="CAP91421.1"/>
    <property type="molecule type" value="Genomic_DNA"/>
</dbReference>
<dbReference type="GO" id="GO:0005634">
    <property type="term" value="C:nucleus"/>
    <property type="evidence" value="ECO:0007669"/>
    <property type="project" value="UniProtKB-SubCell"/>
</dbReference>
<feature type="region of interest" description="Disordered" evidence="6">
    <location>
        <begin position="110"/>
        <end position="129"/>
    </location>
</feature>
<feature type="region of interest" description="Disordered" evidence="6">
    <location>
        <begin position="27"/>
        <end position="53"/>
    </location>
</feature>
<dbReference type="GO" id="GO:0003677">
    <property type="term" value="F:DNA binding"/>
    <property type="evidence" value="ECO:0007669"/>
    <property type="project" value="InterPro"/>
</dbReference>
<dbReference type="HOGENOM" id="CLU_007531_1_0_1"/>
<evidence type="ECO:0000256" key="4">
    <source>
        <dbReference type="ARBA" id="ARBA00023163"/>
    </source>
</evidence>
<dbReference type="Pfam" id="PF04082">
    <property type="entry name" value="Fungal_trans"/>
    <property type="match status" value="1"/>
</dbReference>
<comment type="subcellular location">
    <subcellularLocation>
        <location evidence="1">Nucleus</location>
    </subcellularLocation>
</comment>
<evidence type="ECO:0000259" key="7">
    <source>
        <dbReference type="Pfam" id="PF04082"/>
    </source>
</evidence>
<proteinExistence type="predicted"/>
<dbReference type="GO" id="GO:0000981">
    <property type="term" value="F:DNA-binding transcription factor activity, RNA polymerase II-specific"/>
    <property type="evidence" value="ECO:0007669"/>
    <property type="project" value="InterPro"/>
</dbReference>
<dbReference type="InterPro" id="IPR007219">
    <property type="entry name" value="XnlR_reg_dom"/>
</dbReference>
<dbReference type="PANTHER" id="PTHR47338">
    <property type="entry name" value="ZN(II)2CYS6 TRANSCRIPTION FACTOR (EUROFUNG)-RELATED"/>
    <property type="match status" value="1"/>
</dbReference>
<dbReference type="BioCyc" id="PCHR:PC13G03520-MONOMER"/>
<feature type="compositionally biased region" description="Polar residues" evidence="6">
    <location>
        <begin position="611"/>
        <end position="621"/>
    </location>
</feature>
<dbReference type="Proteomes" id="UP000000724">
    <property type="component" value="Contig Pc00c13"/>
</dbReference>
<sequence>MVCQGFDKGISICSKAHEVTSGSLQKRRKCRRSEDTAQSRHLHLQSNSYNPNLCSDNNDLDVLNDESETEGLVPTDYAETVHRTKTDEGGKTQTSHLNMHDLSYILHPSHESTIPNPDRNRSACSNDGEKGGVRRQACAELGVSQSAMNQMIRAFFENMVAINIFHEPSFAEKLSNISSLCQLSALLAAIAAYSSRFIGSGTNISSLGEHRTAGKSQQQPEYFVGLAFNYVNKALVACDDETPSLCILQALIIATHCQLTRGVRGKAWRSLGLGVAKPDNIHQWQADEEKRRAFWAVWEMDVFASTIRQAPTAIDWGHMEILLPVDNANWFLGRPSSSCFMDADPNQSWKALQDSGNQSPKAWFLVINSFMKIAHSISDPRRLSAMDNAGHYQPGHPTPGLDEERCWKLEKLGNAVRCFNMALPSHLRYHDQYLAFGAPVQGRLESQRQQHCSLYNIFVMTQLVWLMIHRHDAFRPQTRQAETNHFYPPGDGVVAGGVISSSHETECTAQRQYYDAADRILRIVSQSCEDHIQHISPFLSSTFWLVSAVQLVRKHFTREPANRSLIESRFDVVYMTYRRCVEFWGTQTAMQRNLESLEEQLEARKRKMNSHESQASSAHQTSHIERHTKRKRTHQTVSRTTEQDYLPHLPTGRSVRNNLPEYIPETPIPLEASALPVGDSQSYVRQHPAAVDSMAMVDMMLPPQSDRGHSSGTCMMPTSSDYFDPTVLNLGDVHDDQILDLRDFDLSGGIQDLLAEWITY</sequence>
<keyword evidence="4" id="KW-0804">Transcription</keyword>